<protein>
    <submittedName>
        <fullName evidence="1">Uncharacterized protein</fullName>
    </submittedName>
</protein>
<proteinExistence type="predicted"/>
<organism evidence="1 2">
    <name type="scientific">Scortum barcoo</name>
    <name type="common">barcoo grunter</name>
    <dbReference type="NCBI Taxonomy" id="214431"/>
    <lineage>
        <taxon>Eukaryota</taxon>
        <taxon>Metazoa</taxon>
        <taxon>Chordata</taxon>
        <taxon>Craniata</taxon>
        <taxon>Vertebrata</taxon>
        <taxon>Euteleostomi</taxon>
        <taxon>Actinopterygii</taxon>
        <taxon>Neopterygii</taxon>
        <taxon>Teleostei</taxon>
        <taxon>Neoteleostei</taxon>
        <taxon>Acanthomorphata</taxon>
        <taxon>Eupercaria</taxon>
        <taxon>Centrarchiformes</taxon>
        <taxon>Terapontoidei</taxon>
        <taxon>Terapontidae</taxon>
        <taxon>Scortum</taxon>
    </lineage>
</organism>
<dbReference type="EMBL" id="CM041547">
    <property type="protein sequence ID" value="KAI3359693.1"/>
    <property type="molecule type" value="Genomic_DNA"/>
</dbReference>
<gene>
    <name evidence="1" type="ORF">L3Q82_014076</name>
</gene>
<keyword evidence="2" id="KW-1185">Reference proteome</keyword>
<name>A0ACB8VYU5_9TELE</name>
<dbReference type="Proteomes" id="UP000831701">
    <property type="component" value="Chromosome 17"/>
</dbReference>
<sequence length="411" mass="46931">MDSRILCSFYRCTIERILTGCITAWYSSCTALNRKRKALQRVVKAAQHITRTELPSMEDLYTQRCRKKATKIIKDPSHPSLQTVLPAAVWPTINLQLQASMEQSLYGCEKFQIALLPSVYGIEFIVALVGNLFALCLLVVRERRNWHTGVVLSCNLAISDLLYILTLPLLIIYYARGKDWVFGDAACKIERFLFTCNLYVSIFFIMAISVNRCVALAWPFFTRSHVQPAHAKAVSVIIWSAVGVISCPVLKFSSTCRDQHDFNKTLCVSFCHHVQKDEISHFAYKLFLAVFGCLVPFLVTFTSYCVVIRVVWKNVNITMLEKRKVALLVTSVLVLYAISFLPYHIFKNYYLYLKIQNTTTCWVYKMYQVTKGLATLNMCIHPLLYMAVFDSIRVACCGKSSEDNTGVVMRK</sequence>
<comment type="caution">
    <text evidence="1">The sequence shown here is derived from an EMBL/GenBank/DDBJ whole genome shotgun (WGS) entry which is preliminary data.</text>
</comment>
<evidence type="ECO:0000313" key="1">
    <source>
        <dbReference type="EMBL" id="KAI3359693.1"/>
    </source>
</evidence>
<accession>A0ACB8VYU5</accession>
<reference evidence="1" key="1">
    <citation type="submission" date="2022-04" db="EMBL/GenBank/DDBJ databases">
        <title>Jade perch genome.</title>
        <authorList>
            <person name="Chao B."/>
        </authorList>
    </citation>
    <scope>NUCLEOTIDE SEQUENCE</scope>
    <source>
        <strain evidence="1">CB-2022</strain>
    </source>
</reference>
<evidence type="ECO:0000313" key="2">
    <source>
        <dbReference type="Proteomes" id="UP000831701"/>
    </source>
</evidence>